<name>A0ABQ3PQ75_9ACTN</name>
<keyword evidence="2" id="KW-1185">Reference proteome</keyword>
<evidence type="ECO:0000313" key="1">
    <source>
        <dbReference type="EMBL" id="GHI27173.1"/>
    </source>
</evidence>
<protein>
    <submittedName>
        <fullName evidence="1">Uncharacterized protein</fullName>
    </submittedName>
</protein>
<comment type="caution">
    <text evidence="1">The sequence shown here is derived from an EMBL/GenBank/DDBJ whole genome shotgun (WGS) entry which is preliminary data.</text>
</comment>
<dbReference type="EMBL" id="BNDW01000117">
    <property type="protein sequence ID" value="GHI27173.1"/>
    <property type="molecule type" value="Genomic_DNA"/>
</dbReference>
<organism evidence="1 2">
    <name type="scientific">Streptomyces hydrogenans</name>
    <dbReference type="NCBI Taxonomy" id="1873719"/>
    <lineage>
        <taxon>Bacteria</taxon>
        <taxon>Bacillati</taxon>
        <taxon>Actinomycetota</taxon>
        <taxon>Actinomycetes</taxon>
        <taxon>Kitasatosporales</taxon>
        <taxon>Streptomycetaceae</taxon>
        <taxon>Streptomyces</taxon>
    </lineage>
</organism>
<sequence length="112" mass="11905">MVSHVSAYTFSASASAWSADRPQRSFVPVHSLMCRQCASGSGGFHSARSLSALARLVRAVTATREVETSRSFAYASRRFASHALEPAGRGRHASCAVFEAAGGVGKVFRGER</sequence>
<dbReference type="Proteomes" id="UP001052739">
    <property type="component" value="Unassembled WGS sequence"/>
</dbReference>
<reference evidence="1" key="1">
    <citation type="submission" date="2024-05" db="EMBL/GenBank/DDBJ databases">
        <title>Whole genome shotgun sequence of Streptomyces hydrogenans NBRC 13475.</title>
        <authorList>
            <person name="Komaki H."/>
            <person name="Tamura T."/>
        </authorList>
    </citation>
    <scope>NUCLEOTIDE SEQUENCE</scope>
    <source>
        <strain evidence="1">NBRC 13475</strain>
    </source>
</reference>
<accession>A0ABQ3PQ75</accession>
<gene>
    <name evidence="1" type="ORF">Shyd_85440</name>
</gene>
<evidence type="ECO:0000313" key="2">
    <source>
        <dbReference type="Proteomes" id="UP001052739"/>
    </source>
</evidence>
<proteinExistence type="predicted"/>